<accession>A0ABU1JA36</accession>
<sequence>MTDKSMSDKSMSDRGAGKMRRNRGELETRVMRILWNAGRPLAAREVLDQFPQDEAVPALTTMLTVLDRLGKKGAVLKSPARAGGSVFAAAVSESESTAEAMVSALVSSNDRSAALLSFAGELDERDIEILRRVLRPDS</sequence>
<comment type="caution">
    <text evidence="6">The sequence shown here is derived from an EMBL/GenBank/DDBJ whole genome shotgun (WGS) entry which is preliminary data.</text>
</comment>
<dbReference type="InterPro" id="IPR036388">
    <property type="entry name" value="WH-like_DNA-bd_sf"/>
</dbReference>
<dbReference type="Pfam" id="PF03965">
    <property type="entry name" value="Penicillinase_R"/>
    <property type="match status" value="1"/>
</dbReference>
<evidence type="ECO:0000256" key="3">
    <source>
        <dbReference type="ARBA" id="ARBA00023125"/>
    </source>
</evidence>
<evidence type="ECO:0000256" key="4">
    <source>
        <dbReference type="ARBA" id="ARBA00023163"/>
    </source>
</evidence>
<proteinExistence type="inferred from homology"/>
<dbReference type="InterPro" id="IPR036390">
    <property type="entry name" value="WH_DNA-bd_sf"/>
</dbReference>
<dbReference type="InterPro" id="IPR005650">
    <property type="entry name" value="BlaI_family"/>
</dbReference>
<dbReference type="Gene3D" id="6.10.140.850">
    <property type="match status" value="1"/>
</dbReference>
<keyword evidence="2" id="KW-0805">Transcription regulation</keyword>
<organism evidence="6 7">
    <name type="scientific">Arthrobacter russicus</name>
    <dbReference type="NCBI Taxonomy" id="172040"/>
    <lineage>
        <taxon>Bacteria</taxon>
        <taxon>Bacillati</taxon>
        <taxon>Actinomycetota</taxon>
        <taxon>Actinomycetes</taxon>
        <taxon>Micrococcales</taxon>
        <taxon>Micrococcaceae</taxon>
        <taxon>Arthrobacter</taxon>
    </lineage>
</organism>
<keyword evidence="4" id="KW-0804">Transcription</keyword>
<evidence type="ECO:0000313" key="6">
    <source>
        <dbReference type="EMBL" id="MDR6268262.1"/>
    </source>
</evidence>
<keyword evidence="3" id="KW-0238">DNA-binding</keyword>
<dbReference type="RefSeq" id="WP_309795827.1">
    <property type="nucleotide sequence ID" value="NZ_BAAAHY010000006.1"/>
</dbReference>
<reference evidence="6 7" key="1">
    <citation type="submission" date="2023-07" db="EMBL/GenBank/DDBJ databases">
        <title>Sequencing the genomes of 1000 actinobacteria strains.</title>
        <authorList>
            <person name="Klenk H.-P."/>
        </authorList>
    </citation>
    <scope>NUCLEOTIDE SEQUENCE [LARGE SCALE GENOMIC DNA]</scope>
    <source>
        <strain evidence="6 7">DSM 14555</strain>
    </source>
</reference>
<evidence type="ECO:0000256" key="1">
    <source>
        <dbReference type="ARBA" id="ARBA00011046"/>
    </source>
</evidence>
<gene>
    <name evidence="6" type="ORF">JOE69_000500</name>
</gene>
<dbReference type="Proteomes" id="UP001185069">
    <property type="component" value="Unassembled WGS sequence"/>
</dbReference>
<protein>
    <submittedName>
        <fullName evidence="6">Transcriptional regulator</fullName>
    </submittedName>
</protein>
<comment type="similarity">
    <text evidence="1">Belongs to the BlaI transcriptional regulatory family.</text>
</comment>
<keyword evidence="7" id="KW-1185">Reference proteome</keyword>
<evidence type="ECO:0000256" key="2">
    <source>
        <dbReference type="ARBA" id="ARBA00023015"/>
    </source>
</evidence>
<dbReference type="Gene3D" id="1.10.10.10">
    <property type="entry name" value="Winged helix-like DNA-binding domain superfamily/Winged helix DNA-binding domain"/>
    <property type="match status" value="1"/>
</dbReference>
<evidence type="ECO:0000256" key="5">
    <source>
        <dbReference type="SAM" id="MobiDB-lite"/>
    </source>
</evidence>
<feature type="region of interest" description="Disordered" evidence="5">
    <location>
        <begin position="1"/>
        <end position="24"/>
    </location>
</feature>
<name>A0ABU1JA36_9MICC</name>
<dbReference type="EMBL" id="JAVDQF010000001">
    <property type="protein sequence ID" value="MDR6268262.1"/>
    <property type="molecule type" value="Genomic_DNA"/>
</dbReference>
<dbReference type="SUPFAM" id="SSF46785">
    <property type="entry name" value="Winged helix' DNA-binding domain"/>
    <property type="match status" value="1"/>
</dbReference>
<evidence type="ECO:0000313" key="7">
    <source>
        <dbReference type="Proteomes" id="UP001185069"/>
    </source>
</evidence>